<comment type="subcellular location">
    <subcellularLocation>
        <location evidence="1">Periplasm</location>
    </subcellularLocation>
</comment>
<dbReference type="Pfam" id="PF13174">
    <property type="entry name" value="TPR_6"/>
    <property type="match status" value="1"/>
</dbReference>
<accession>A0A841LSS1</accession>
<organism evidence="3 4">
    <name type="scientific">Paenochrobactrum gallinarii</name>
    <dbReference type="NCBI Taxonomy" id="643673"/>
    <lineage>
        <taxon>Bacteria</taxon>
        <taxon>Pseudomonadati</taxon>
        <taxon>Pseudomonadota</taxon>
        <taxon>Alphaproteobacteria</taxon>
        <taxon>Hyphomicrobiales</taxon>
        <taxon>Brucellaceae</taxon>
        <taxon>Paenochrobactrum</taxon>
    </lineage>
</organism>
<dbReference type="InterPro" id="IPR014162">
    <property type="entry name" value="CpoB_C"/>
</dbReference>
<dbReference type="InterPro" id="IPR019734">
    <property type="entry name" value="TPR_rpt"/>
</dbReference>
<dbReference type="SUPFAM" id="SSF48452">
    <property type="entry name" value="TPR-like"/>
    <property type="match status" value="1"/>
</dbReference>
<keyword evidence="1" id="KW-0132">Cell division</keyword>
<feature type="region of interest" description="Disordered" evidence="2">
    <location>
        <begin position="94"/>
        <end position="165"/>
    </location>
</feature>
<feature type="chain" id="PRO_5033186202" description="Cell division coordinator CpoB" evidence="1">
    <location>
        <begin position="26"/>
        <end position="331"/>
    </location>
</feature>
<comment type="similarity">
    <text evidence="1">Belongs to the CpoB family.</text>
</comment>
<dbReference type="InterPro" id="IPR011990">
    <property type="entry name" value="TPR-like_helical_dom_sf"/>
</dbReference>
<dbReference type="Gene3D" id="1.25.40.10">
    <property type="entry name" value="Tetratricopeptide repeat domain"/>
    <property type="match status" value="1"/>
</dbReference>
<proteinExistence type="inferred from homology"/>
<protein>
    <recommendedName>
        <fullName evidence="1">Cell division coordinator CpoB</fullName>
    </recommendedName>
</protein>
<comment type="caution">
    <text evidence="3">The sequence shown here is derived from an EMBL/GenBank/DDBJ whole genome shotgun (WGS) entry which is preliminary data.</text>
</comment>
<dbReference type="GO" id="GO:0030288">
    <property type="term" value="C:outer membrane-bounded periplasmic space"/>
    <property type="evidence" value="ECO:0007669"/>
    <property type="project" value="UniProtKB-UniRule"/>
</dbReference>
<keyword evidence="4" id="KW-1185">Reference proteome</keyword>
<feature type="compositionally biased region" description="Low complexity" evidence="2">
    <location>
        <begin position="100"/>
        <end position="130"/>
    </location>
</feature>
<keyword evidence="1" id="KW-0574">Periplasm</keyword>
<keyword evidence="1" id="KW-0732">Signal</keyword>
<dbReference type="InterPro" id="IPR034706">
    <property type="entry name" value="CpoB"/>
</dbReference>
<keyword evidence="1" id="KW-0175">Coiled coil</keyword>
<feature type="region of interest" description="Disordered" evidence="2">
    <location>
        <begin position="181"/>
        <end position="200"/>
    </location>
</feature>
<reference evidence="3 4" key="1">
    <citation type="submission" date="2020-08" db="EMBL/GenBank/DDBJ databases">
        <title>Genomic Encyclopedia of Type Strains, Phase IV (KMG-IV): sequencing the most valuable type-strain genomes for metagenomic binning, comparative biology and taxonomic classification.</title>
        <authorList>
            <person name="Goeker M."/>
        </authorList>
    </citation>
    <scope>NUCLEOTIDE SEQUENCE [LARGE SCALE GENOMIC DNA]</scope>
    <source>
        <strain evidence="3 4">DSM 22336</strain>
    </source>
</reference>
<dbReference type="Proteomes" id="UP000555393">
    <property type="component" value="Unassembled WGS sequence"/>
</dbReference>
<evidence type="ECO:0000256" key="2">
    <source>
        <dbReference type="SAM" id="MobiDB-lite"/>
    </source>
</evidence>
<gene>
    <name evidence="1" type="primary">cpoB</name>
    <name evidence="3" type="ORF">FHS77_001816</name>
</gene>
<dbReference type="RefSeq" id="WP_184222473.1">
    <property type="nucleotide sequence ID" value="NZ_JACIIU010000007.1"/>
</dbReference>
<evidence type="ECO:0000313" key="4">
    <source>
        <dbReference type="Proteomes" id="UP000555393"/>
    </source>
</evidence>
<name>A0A841LSS1_9HYPH</name>
<dbReference type="AlphaFoldDB" id="A0A841LSS1"/>
<evidence type="ECO:0000256" key="1">
    <source>
        <dbReference type="HAMAP-Rule" id="MF_02066"/>
    </source>
</evidence>
<evidence type="ECO:0000313" key="3">
    <source>
        <dbReference type="EMBL" id="MBB6261265.1"/>
    </source>
</evidence>
<dbReference type="Pfam" id="PF13432">
    <property type="entry name" value="TPR_16"/>
    <property type="match status" value="1"/>
</dbReference>
<feature type="coiled-coil region" evidence="1">
    <location>
        <begin position="50"/>
        <end position="84"/>
    </location>
</feature>
<dbReference type="GO" id="GO:0043093">
    <property type="term" value="P:FtsZ-dependent cytokinesis"/>
    <property type="evidence" value="ECO:0007669"/>
    <property type="project" value="UniProtKB-UniRule"/>
</dbReference>
<sequence length="331" mass="35490" precursor="true">MKILTKHMTITVAMLSLLASSPVFAAGAGMRAEPARGGLVQLAQAADPRVSQLQEQVRDLSGKLEELNFQILQMQEQMRKQQEDNEYRFQELEKNKQTDAGSTSGSKAASVASSSQQDMAAASEDAASVSQNPTDTKSADSVAIGSDADHSQQGSGKPPRQLGSIRMDANGNVIGETMDVEPEAVPEEASRYGQETASIPLPDVDNPNALYEAAYQYILSGDYKAAEAGFRAHIDRYPADPMTADARYWLGEALFGQKRLSEAASVFIDTQRDYPDSKRGAENMLKLGITLQAMGNHEVACATFAQIGSRYPNSTPAVMASIDKAKAASGC</sequence>
<dbReference type="NCBIfam" id="TIGR02795">
    <property type="entry name" value="tol_pal_ybgF"/>
    <property type="match status" value="1"/>
</dbReference>
<dbReference type="EMBL" id="JACIIU010000007">
    <property type="protein sequence ID" value="MBB6261265.1"/>
    <property type="molecule type" value="Genomic_DNA"/>
</dbReference>
<feature type="signal peptide" evidence="1">
    <location>
        <begin position="1"/>
        <end position="25"/>
    </location>
</feature>
<comment type="function">
    <text evidence="1">Mediates coordination of peptidoglycan synthesis and outer membrane constriction during cell division.</text>
</comment>
<keyword evidence="1" id="KW-0131">Cell cycle</keyword>
<dbReference type="HAMAP" id="MF_02066">
    <property type="entry name" value="CpoB"/>
    <property type="match status" value="1"/>
</dbReference>